<feature type="region of interest" description="Disordered" evidence="1">
    <location>
        <begin position="1"/>
        <end position="20"/>
    </location>
</feature>
<accession>A0A4Z0Z4X4</accession>
<dbReference type="AlphaFoldDB" id="A0A4Z0Z4X4"/>
<gene>
    <name evidence="2" type="ORF">E0Z10_g2159</name>
</gene>
<evidence type="ECO:0000313" key="2">
    <source>
        <dbReference type="EMBL" id="TGJ86600.1"/>
    </source>
</evidence>
<feature type="region of interest" description="Disordered" evidence="1">
    <location>
        <begin position="105"/>
        <end position="152"/>
    </location>
</feature>
<evidence type="ECO:0000313" key="3">
    <source>
        <dbReference type="Proteomes" id="UP000297716"/>
    </source>
</evidence>
<name>A0A4Z0Z4X4_9PEZI</name>
<organism evidence="2 3">
    <name type="scientific">Xylaria hypoxylon</name>
    <dbReference type="NCBI Taxonomy" id="37992"/>
    <lineage>
        <taxon>Eukaryota</taxon>
        <taxon>Fungi</taxon>
        <taxon>Dikarya</taxon>
        <taxon>Ascomycota</taxon>
        <taxon>Pezizomycotina</taxon>
        <taxon>Sordariomycetes</taxon>
        <taxon>Xylariomycetidae</taxon>
        <taxon>Xylariales</taxon>
        <taxon>Xylariaceae</taxon>
        <taxon>Xylaria</taxon>
    </lineage>
</organism>
<protein>
    <submittedName>
        <fullName evidence="2">Uncharacterized protein</fullName>
    </submittedName>
</protein>
<feature type="compositionally biased region" description="Basic and acidic residues" evidence="1">
    <location>
        <begin position="129"/>
        <end position="142"/>
    </location>
</feature>
<dbReference type="EMBL" id="SKBN01000025">
    <property type="protein sequence ID" value="TGJ86600.1"/>
    <property type="molecule type" value="Genomic_DNA"/>
</dbReference>
<reference evidence="2 3" key="1">
    <citation type="submission" date="2019-03" db="EMBL/GenBank/DDBJ databases">
        <title>Draft genome sequence of Xylaria hypoxylon DSM 108379, a ubiquitous saprotrophic-parasitic fungi on hardwood.</title>
        <authorList>
            <person name="Buettner E."/>
            <person name="Leonhardt S."/>
            <person name="Gebauer A.M."/>
            <person name="Liers C."/>
            <person name="Hofrichter M."/>
            <person name="Kellner H."/>
        </authorList>
    </citation>
    <scope>NUCLEOTIDE SEQUENCE [LARGE SCALE GENOMIC DNA]</scope>
    <source>
        <strain evidence="2 3">DSM 108379</strain>
    </source>
</reference>
<feature type="compositionally biased region" description="Low complexity" evidence="1">
    <location>
        <begin position="105"/>
        <end position="122"/>
    </location>
</feature>
<dbReference type="STRING" id="37992.A0A4Z0Z4X4"/>
<dbReference type="Proteomes" id="UP000297716">
    <property type="component" value="Unassembled WGS sequence"/>
</dbReference>
<proteinExistence type="predicted"/>
<comment type="caution">
    <text evidence="2">The sequence shown here is derived from an EMBL/GenBank/DDBJ whole genome shotgun (WGS) entry which is preliminary data.</text>
</comment>
<keyword evidence="3" id="KW-1185">Reference proteome</keyword>
<sequence>MSSTSAATVTNSGSTPSSTAAPVCSNLYEIPTTEPGCAVSFNGQHQDAMSTCCKSAAVISYFNDCGLYCAASDQTIKELQDCLFGEKVAYQDVFCNAPNNATATNTDPDIPATASASVVAGGDSDDDNDGGKNGDDDNDAKPSDSGSAAPRLAPELNVSKAGLTIGALLFSAMAFGAFQI</sequence>
<dbReference type="OrthoDB" id="3520229at2759"/>
<evidence type="ECO:0000256" key="1">
    <source>
        <dbReference type="SAM" id="MobiDB-lite"/>
    </source>
</evidence>